<dbReference type="EMBL" id="RAXT01000004">
    <property type="protein sequence ID" value="RKG39756.1"/>
    <property type="molecule type" value="Genomic_DNA"/>
</dbReference>
<protein>
    <submittedName>
        <fullName evidence="5">Transcriptional regulator</fullName>
    </submittedName>
</protein>
<comment type="caution">
    <text evidence="5">The sequence shown here is derived from an EMBL/GenBank/DDBJ whole genome shotgun (WGS) entry which is preliminary data.</text>
</comment>
<dbReference type="SUPFAM" id="SSF46785">
    <property type="entry name" value="Winged helix' DNA-binding domain"/>
    <property type="match status" value="1"/>
</dbReference>
<dbReference type="OrthoDB" id="9807069at2"/>
<dbReference type="PROSITE" id="PS51118">
    <property type="entry name" value="HTH_HXLR"/>
    <property type="match status" value="1"/>
</dbReference>
<dbReference type="GO" id="GO:0003677">
    <property type="term" value="F:DNA binding"/>
    <property type="evidence" value="ECO:0007669"/>
    <property type="project" value="UniProtKB-KW"/>
</dbReference>
<accession>A0A3A8F1Z0</accession>
<keyword evidence="1" id="KW-0805">Transcription regulation</keyword>
<gene>
    <name evidence="5" type="ORF">D7V20_03890</name>
</gene>
<evidence type="ECO:0000313" key="5">
    <source>
        <dbReference type="EMBL" id="RKG39756.1"/>
    </source>
</evidence>
<reference evidence="5 6" key="1">
    <citation type="submission" date="2018-09" db="EMBL/GenBank/DDBJ databases">
        <title>The draft genome of Acinetobacter spp. strains.</title>
        <authorList>
            <person name="Qin J."/>
            <person name="Feng Y."/>
            <person name="Zong Z."/>
        </authorList>
    </citation>
    <scope>NUCLEOTIDE SEQUENCE [LARGE SCALE GENOMIC DNA]</scope>
    <source>
        <strain evidence="5 6">WCHAc060115</strain>
    </source>
</reference>
<evidence type="ECO:0000256" key="2">
    <source>
        <dbReference type="ARBA" id="ARBA00023125"/>
    </source>
</evidence>
<dbReference type="InterPro" id="IPR036388">
    <property type="entry name" value="WH-like_DNA-bd_sf"/>
</dbReference>
<dbReference type="PANTHER" id="PTHR33204">
    <property type="entry name" value="TRANSCRIPTIONAL REGULATOR, MARR FAMILY"/>
    <property type="match status" value="1"/>
</dbReference>
<organism evidence="5 6">
    <name type="scientific">Acinetobacter rongchengensis</name>
    <dbReference type="NCBI Taxonomy" id="2419601"/>
    <lineage>
        <taxon>Bacteria</taxon>
        <taxon>Pseudomonadati</taxon>
        <taxon>Pseudomonadota</taxon>
        <taxon>Gammaproteobacteria</taxon>
        <taxon>Moraxellales</taxon>
        <taxon>Moraxellaceae</taxon>
        <taxon>Acinetobacter</taxon>
    </lineage>
</organism>
<dbReference type="InterPro" id="IPR002577">
    <property type="entry name" value="HTH_HxlR"/>
</dbReference>
<keyword evidence="6" id="KW-1185">Reference proteome</keyword>
<evidence type="ECO:0000256" key="3">
    <source>
        <dbReference type="ARBA" id="ARBA00023163"/>
    </source>
</evidence>
<dbReference type="AlphaFoldDB" id="A0A3A8F1Z0"/>
<proteinExistence type="predicted"/>
<dbReference type="RefSeq" id="WP_120383026.1">
    <property type="nucleotide sequence ID" value="NZ_RAXT01000004.1"/>
</dbReference>
<evidence type="ECO:0000259" key="4">
    <source>
        <dbReference type="PROSITE" id="PS51118"/>
    </source>
</evidence>
<evidence type="ECO:0000256" key="1">
    <source>
        <dbReference type="ARBA" id="ARBA00023015"/>
    </source>
</evidence>
<sequence length="149" mass="17177">MQKKSFSEMQCPVAQSLNNVGEWWNILILRDAFYGMKRFDEFQSSLGIASSTLTRRLNGLVDSGLLERYQYSSKPPRYEYHLTQRGRDFKSVLISLMDWGNQHFPPEQVTVVIADKQTGQATQPILIDQITGKIITEETHAIRRTPKNK</sequence>
<keyword evidence="2" id="KW-0238">DNA-binding</keyword>
<dbReference type="Pfam" id="PF01638">
    <property type="entry name" value="HxlR"/>
    <property type="match status" value="1"/>
</dbReference>
<evidence type="ECO:0000313" key="6">
    <source>
        <dbReference type="Proteomes" id="UP000280405"/>
    </source>
</evidence>
<dbReference type="PANTHER" id="PTHR33204:SF17">
    <property type="entry name" value="TRANSCRIPTIONAL REGULATORY PROTEIN"/>
    <property type="match status" value="1"/>
</dbReference>
<name>A0A3A8F1Z0_9GAMM</name>
<feature type="domain" description="HTH hxlR-type" evidence="4">
    <location>
        <begin position="11"/>
        <end position="108"/>
    </location>
</feature>
<dbReference type="Gene3D" id="1.10.10.10">
    <property type="entry name" value="Winged helix-like DNA-binding domain superfamily/Winged helix DNA-binding domain"/>
    <property type="match status" value="1"/>
</dbReference>
<keyword evidence="3" id="KW-0804">Transcription</keyword>
<dbReference type="Proteomes" id="UP000280405">
    <property type="component" value="Unassembled WGS sequence"/>
</dbReference>
<dbReference type="InterPro" id="IPR036390">
    <property type="entry name" value="WH_DNA-bd_sf"/>
</dbReference>